<comment type="caution">
    <text evidence="1">The sequence shown here is derived from an EMBL/GenBank/DDBJ whole genome shotgun (WGS) entry which is preliminary data.</text>
</comment>
<reference evidence="1 2" key="1">
    <citation type="submission" date="2024-11" db="EMBL/GenBank/DDBJ databases">
        <title>A near-complete genome assembly of Cinchona calisaya.</title>
        <authorList>
            <person name="Lian D.C."/>
            <person name="Zhao X.W."/>
            <person name="Wei L."/>
        </authorList>
    </citation>
    <scope>NUCLEOTIDE SEQUENCE [LARGE SCALE GENOMIC DNA]</scope>
    <source>
        <tissue evidence="1">Nenye</tissue>
    </source>
</reference>
<proteinExistence type="predicted"/>
<accession>A0ABD3AF93</accession>
<dbReference type="EMBL" id="JBJUIK010000004">
    <property type="protein sequence ID" value="KAL3529210.1"/>
    <property type="molecule type" value="Genomic_DNA"/>
</dbReference>
<protein>
    <submittedName>
        <fullName evidence="1">Uncharacterized protein</fullName>
    </submittedName>
</protein>
<name>A0ABD3AF93_9GENT</name>
<organism evidence="1 2">
    <name type="scientific">Cinchona calisaya</name>
    <dbReference type="NCBI Taxonomy" id="153742"/>
    <lineage>
        <taxon>Eukaryota</taxon>
        <taxon>Viridiplantae</taxon>
        <taxon>Streptophyta</taxon>
        <taxon>Embryophyta</taxon>
        <taxon>Tracheophyta</taxon>
        <taxon>Spermatophyta</taxon>
        <taxon>Magnoliopsida</taxon>
        <taxon>eudicotyledons</taxon>
        <taxon>Gunneridae</taxon>
        <taxon>Pentapetalae</taxon>
        <taxon>asterids</taxon>
        <taxon>lamiids</taxon>
        <taxon>Gentianales</taxon>
        <taxon>Rubiaceae</taxon>
        <taxon>Cinchonoideae</taxon>
        <taxon>Cinchoneae</taxon>
        <taxon>Cinchona</taxon>
    </lineage>
</organism>
<gene>
    <name evidence="1" type="ORF">ACH5RR_008532</name>
</gene>
<sequence length="94" mass="10654">MMGCRDVNNASIIGDKIETPFQPPARGEPLEEFILFDEDDKVTFMNTRLTSEGEEIKGKARAILTDPTEGDEEVLRELHEGKRGQHQVGWKLLK</sequence>
<dbReference type="Proteomes" id="UP001630127">
    <property type="component" value="Unassembled WGS sequence"/>
</dbReference>
<evidence type="ECO:0000313" key="2">
    <source>
        <dbReference type="Proteomes" id="UP001630127"/>
    </source>
</evidence>
<dbReference type="AlphaFoldDB" id="A0ABD3AF93"/>
<keyword evidence="2" id="KW-1185">Reference proteome</keyword>
<evidence type="ECO:0000313" key="1">
    <source>
        <dbReference type="EMBL" id="KAL3529210.1"/>
    </source>
</evidence>